<dbReference type="AlphaFoldDB" id="K5D5J6"/>
<dbReference type="Proteomes" id="UP000007993">
    <property type="component" value="Unassembled WGS sequence"/>
</dbReference>
<feature type="compositionally biased region" description="Basic residues" evidence="1">
    <location>
        <begin position="14"/>
        <end position="23"/>
    </location>
</feature>
<proteinExistence type="predicted"/>
<evidence type="ECO:0000313" key="2">
    <source>
        <dbReference type="EMBL" id="EKK01977.1"/>
    </source>
</evidence>
<name>K5D5J6_RHOBT</name>
<gene>
    <name evidence="2" type="ORF">RBSH_02674</name>
</gene>
<reference evidence="2 3" key="1">
    <citation type="journal article" date="2013" name="Mar. Genomics">
        <title>Expression of sulfatases in Rhodopirellula baltica and the diversity of sulfatases in the genus Rhodopirellula.</title>
        <authorList>
            <person name="Wegner C.E."/>
            <person name="Richter-Heitmann T."/>
            <person name="Klindworth A."/>
            <person name="Klockow C."/>
            <person name="Richter M."/>
            <person name="Achstetter T."/>
            <person name="Glockner F.O."/>
            <person name="Harder J."/>
        </authorList>
    </citation>
    <scope>NUCLEOTIDE SEQUENCE [LARGE SCALE GENOMIC DNA]</scope>
    <source>
        <strain evidence="2 3">SH28</strain>
    </source>
</reference>
<feature type="region of interest" description="Disordered" evidence="1">
    <location>
        <begin position="1"/>
        <end position="47"/>
    </location>
</feature>
<sequence>MPENGAGTSNGLHKNGRKGRGGKRHCEAPRVQMKPRKPAVQGKSFAGRRVIRRSSLARVGSPKELNCETLEEDSEPTGFSAQRKRIAFWLCSMFSSLIQSGNKEAADNHRFPIRRAFREVEKIQLPLGPDQKCCPNESLQRIAECQLFH</sequence>
<evidence type="ECO:0000313" key="3">
    <source>
        <dbReference type="Proteomes" id="UP000007993"/>
    </source>
</evidence>
<accession>K5D5J6</accession>
<protein>
    <submittedName>
        <fullName evidence="2">Uncharacterized protein</fullName>
    </submittedName>
</protein>
<organism evidence="2 3">
    <name type="scientific">Rhodopirellula baltica SH28</name>
    <dbReference type="NCBI Taxonomy" id="993517"/>
    <lineage>
        <taxon>Bacteria</taxon>
        <taxon>Pseudomonadati</taxon>
        <taxon>Planctomycetota</taxon>
        <taxon>Planctomycetia</taxon>
        <taxon>Pirellulales</taxon>
        <taxon>Pirellulaceae</taxon>
        <taxon>Rhodopirellula</taxon>
    </lineage>
</organism>
<dbReference type="EMBL" id="AMCW01000074">
    <property type="protein sequence ID" value="EKK01977.1"/>
    <property type="molecule type" value="Genomic_DNA"/>
</dbReference>
<dbReference type="PATRIC" id="fig|993517.3.peg.2883"/>
<evidence type="ECO:0000256" key="1">
    <source>
        <dbReference type="SAM" id="MobiDB-lite"/>
    </source>
</evidence>
<comment type="caution">
    <text evidence="2">The sequence shown here is derived from an EMBL/GenBank/DDBJ whole genome shotgun (WGS) entry which is preliminary data.</text>
</comment>